<keyword evidence="3" id="KW-1185">Reference proteome</keyword>
<sequence length="727" mass="76706">MTFGSVHYLPMALEARISLSSRRKRKWNQLHHQFVGYRLAQIDSSPSRSSPSSAASSSGAEDSDDPLIQHPDEIHAGLHHASRAVHELGFEISAIADTLAAVQREFAYATACRNRIRNSMGLVEARVPWEVLSLVMAFGAPSSSSSSSSSSSYEEEEEALRREKEELARYRTTLLGVSSYFRAIALRTPALWSRLILDRADALNPALRHRLPARLELSRSEPLAISIIIPCSSFAGKPSGPNSGSGSGSGFGFGSEDMNREEDRSADMDISPSAVRAFAQRFSKSVIPHLARVRALAVHTPFADDLGAVLRPLVGPAPALESLSLGTLRGCSRDGGSVERIRVGLETGAKLDVVRLRGVPLAVSPPSPSNSSNFFGSSLGLVSGINWGSVREMSVSMSGATMPMPMPMPPASSFSIFDLLSALGHHNQSQTHGGAGSSQLRVLEIRDYICEPDITPAFERMEKMEKVGKVELPNLKKIVLEGVSAHVASGVLDALDAPHLEWVSISIGVAAHSAPIPSSSSGSSSGGGLHGVVDAGSGSGSDSLLADSSGASTAPTIPSIPSVLARKFGNSLKHLTLTGTIAGSGSGAEGGGDGGYVYDAGCAEMLWNLEELESLRIALGDLGCLADHGAIPAPVSATTTTTAATAKMTKVGKGTPYGFCPRLKRLVLDRPASPAILKRVVSARRDMGRADGLVVLHLRGQTEHELLEGKEGRWVLDNVYCVFGGCV</sequence>
<dbReference type="AlphaFoldDB" id="A0A067M9Y4"/>
<reference evidence="3" key="1">
    <citation type="journal article" date="2014" name="Proc. Natl. Acad. Sci. U.S.A.">
        <title>Extensive sampling of basidiomycete genomes demonstrates inadequacy of the white-rot/brown-rot paradigm for wood decay fungi.</title>
        <authorList>
            <person name="Riley R."/>
            <person name="Salamov A.A."/>
            <person name="Brown D.W."/>
            <person name="Nagy L.G."/>
            <person name="Floudas D."/>
            <person name="Held B.W."/>
            <person name="Levasseur A."/>
            <person name="Lombard V."/>
            <person name="Morin E."/>
            <person name="Otillar R."/>
            <person name="Lindquist E.A."/>
            <person name="Sun H."/>
            <person name="LaButti K.M."/>
            <person name="Schmutz J."/>
            <person name="Jabbour D."/>
            <person name="Luo H."/>
            <person name="Baker S.E."/>
            <person name="Pisabarro A.G."/>
            <person name="Walton J.D."/>
            <person name="Blanchette R.A."/>
            <person name="Henrissat B."/>
            <person name="Martin F."/>
            <person name="Cullen D."/>
            <person name="Hibbett D.S."/>
            <person name="Grigoriev I.V."/>
        </authorList>
    </citation>
    <scope>NUCLEOTIDE SEQUENCE [LARGE SCALE GENOMIC DNA]</scope>
    <source>
        <strain evidence="3">FD-172 SS1</strain>
    </source>
</reference>
<evidence type="ECO:0000256" key="1">
    <source>
        <dbReference type="SAM" id="MobiDB-lite"/>
    </source>
</evidence>
<proteinExistence type="predicted"/>
<gene>
    <name evidence="2" type="ORF">BOTBODRAFT_59372</name>
</gene>
<evidence type="ECO:0000313" key="3">
    <source>
        <dbReference type="Proteomes" id="UP000027195"/>
    </source>
</evidence>
<organism evidence="2 3">
    <name type="scientific">Botryobasidium botryosum (strain FD-172 SS1)</name>
    <dbReference type="NCBI Taxonomy" id="930990"/>
    <lineage>
        <taxon>Eukaryota</taxon>
        <taxon>Fungi</taxon>
        <taxon>Dikarya</taxon>
        <taxon>Basidiomycota</taxon>
        <taxon>Agaricomycotina</taxon>
        <taxon>Agaricomycetes</taxon>
        <taxon>Cantharellales</taxon>
        <taxon>Botryobasidiaceae</taxon>
        <taxon>Botryobasidium</taxon>
    </lineage>
</organism>
<dbReference type="Proteomes" id="UP000027195">
    <property type="component" value="Unassembled WGS sequence"/>
</dbReference>
<feature type="compositionally biased region" description="Low complexity" evidence="1">
    <location>
        <begin position="142"/>
        <end position="152"/>
    </location>
</feature>
<feature type="region of interest" description="Disordered" evidence="1">
    <location>
        <begin position="238"/>
        <end position="267"/>
    </location>
</feature>
<evidence type="ECO:0000313" key="2">
    <source>
        <dbReference type="EMBL" id="KDQ08396.1"/>
    </source>
</evidence>
<protein>
    <submittedName>
        <fullName evidence="2">Uncharacterized protein</fullName>
    </submittedName>
</protein>
<dbReference type="HOGENOM" id="CLU_380803_0_0_1"/>
<feature type="compositionally biased region" description="Gly residues" evidence="1">
    <location>
        <begin position="243"/>
        <end position="253"/>
    </location>
</feature>
<accession>A0A067M9Y4</accession>
<dbReference type="EMBL" id="KL198091">
    <property type="protein sequence ID" value="KDQ08396.1"/>
    <property type="molecule type" value="Genomic_DNA"/>
</dbReference>
<feature type="region of interest" description="Disordered" evidence="1">
    <location>
        <begin position="42"/>
        <end position="70"/>
    </location>
</feature>
<feature type="region of interest" description="Disordered" evidence="1">
    <location>
        <begin position="140"/>
        <end position="159"/>
    </location>
</feature>
<dbReference type="InParanoid" id="A0A067M9Y4"/>
<name>A0A067M9Y4_BOTB1</name>
<feature type="compositionally biased region" description="Basic and acidic residues" evidence="1">
    <location>
        <begin position="257"/>
        <end position="267"/>
    </location>
</feature>
<feature type="compositionally biased region" description="Low complexity" evidence="1">
    <location>
        <begin position="43"/>
        <end position="60"/>
    </location>
</feature>